<dbReference type="RefSeq" id="WP_008124329.1">
    <property type="nucleotide sequence ID" value="NZ_ADEF01000039.1"/>
</dbReference>
<evidence type="ECO:0008006" key="3">
    <source>
        <dbReference type="Google" id="ProtNLM"/>
    </source>
</evidence>
<keyword evidence="2" id="KW-1185">Reference proteome</keyword>
<organism evidence="1 2">
    <name type="scientific">Hoylesella timonensis CRIS 5C-B1</name>
    <dbReference type="NCBI Taxonomy" id="679189"/>
    <lineage>
        <taxon>Bacteria</taxon>
        <taxon>Pseudomonadati</taxon>
        <taxon>Bacteroidota</taxon>
        <taxon>Bacteroidia</taxon>
        <taxon>Bacteroidales</taxon>
        <taxon>Prevotellaceae</taxon>
        <taxon>Hoylesella</taxon>
    </lineage>
</organism>
<dbReference type="PROSITE" id="PS51257">
    <property type="entry name" value="PROKAR_LIPOPROTEIN"/>
    <property type="match status" value="1"/>
</dbReference>
<evidence type="ECO:0000313" key="1">
    <source>
        <dbReference type="EMBL" id="EFA97436.1"/>
    </source>
</evidence>
<proteinExistence type="predicted"/>
<gene>
    <name evidence="1" type="ORF">HMPREF9019_2130</name>
</gene>
<reference evidence="1 2" key="1">
    <citation type="submission" date="2009-12" db="EMBL/GenBank/DDBJ databases">
        <title>Genome Sequence of Prevotella timonensis CRIS 5C-B1.</title>
        <authorList>
            <person name="Durkin A.S."/>
            <person name="Madupu R."/>
            <person name="Torralba M."/>
            <person name="Methe B."/>
            <person name="Sutton G."/>
            <person name="Strausberg R.L."/>
            <person name="Nelson K.E."/>
        </authorList>
    </citation>
    <scope>NUCLEOTIDE SEQUENCE [LARGE SCALE GENOMIC DNA]</scope>
    <source>
        <strain evidence="1 2">CRIS 5C-B1</strain>
    </source>
</reference>
<dbReference type="AlphaFoldDB" id="D1VZV4"/>
<dbReference type="EMBL" id="ADEF01000039">
    <property type="protein sequence ID" value="EFA97436.1"/>
    <property type="molecule type" value="Genomic_DNA"/>
</dbReference>
<dbReference type="Gene3D" id="2.40.128.510">
    <property type="entry name" value="Protein of unknown function DUF4738"/>
    <property type="match status" value="1"/>
</dbReference>
<dbReference type="Pfam" id="PF15889">
    <property type="entry name" value="DUF4738"/>
    <property type="match status" value="1"/>
</dbReference>
<evidence type="ECO:0000313" key="2">
    <source>
        <dbReference type="Proteomes" id="UP000004001"/>
    </source>
</evidence>
<dbReference type="InterPro" id="IPR031762">
    <property type="entry name" value="DUF4738"/>
</dbReference>
<name>D1VZV4_9BACT</name>
<sequence length="206" mass="23369">MRAYSIEEKEEMKNLIGLLMLLLLSNGLSSCTEKKQDSNIIATKPKPVVKKETQSMGDYHQSMPVEWLGTNYVVEVSRQSDKALPLADDGMGNKYYDNQITLKILRHDHSEFFNRTFSKADFVSYVDEAYRKNSALLGIVFDKAEGNYIQFAVSVGSPDKMSDEYVPLVMKVSNLGAITIYKDTQLDTRNTRLDDTDSDPEEEDDI</sequence>
<accession>D1VZV4</accession>
<protein>
    <recommendedName>
        <fullName evidence="3">DUF4738 domain-containing protein</fullName>
    </recommendedName>
</protein>
<dbReference type="eggNOG" id="ENOG5033QXS">
    <property type="taxonomic scope" value="Bacteria"/>
</dbReference>
<comment type="caution">
    <text evidence="1">The sequence shown here is derived from an EMBL/GenBank/DDBJ whole genome shotgun (WGS) entry which is preliminary data.</text>
</comment>
<dbReference type="Proteomes" id="UP000004001">
    <property type="component" value="Unassembled WGS sequence"/>
</dbReference>